<feature type="transmembrane region" description="Helical" evidence="12">
    <location>
        <begin position="317"/>
        <end position="337"/>
    </location>
</feature>
<dbReference type="Proteomes" id="UP000823388">
    <property type="component" value="Chromosome 9K"/>
</dbReference>
<comment type="subcellular location">
    <subcellularLocation>
        <location evidence="2">Endoplasmic reticulum membrane</location>
        <topology evidence="2">Multi-pass membrane protein</topology>
    </subcellularLocation>
    <subcellularLocation>
        <location evidence="1">Plastid</location>
        <location evidence="1">Chloroplast thylakoid membrane</location>
        <topology evidence="1">Multi-pass membrane protein</topology>
    </subcellularLocation>
</comment>
<keyword evidence="15" id="KW-1185">Reference proteome</keyword>
<protein>
    <recommendedName>
        <fullName evidence="13">Translocon Sec61/SecY plug domain-containing protein</fullName>
    </recommendedName>
</protein>
<keyword evidence="5 12" id="KW-0812">Transmembrane</keyword>
<evidence type="ECO:0000256" key="7">
    <source>
        <dbReference type="ARBA" id="ARBA00022927"/>
    </source>
</evidence>
<keyword evidence="10 12" id="KW-0472">Membrane</keyword>
<dbReference type="EMBL" id="CM029053">
    <property type="protein sequence ID" value="KAG2545671.1"/>
    <property type="molecule type" value="Genomic_DNA"/>
</dbReference>
<evidence type="ECO:0000256" key="1">
    <source>
        <dbReference type="ARBA" id="ARBA00004454"/>
    </source>
</evidence>
<evidence type="ECO:0000256" key="9">
    <source>
        <dbReference type="ARBA" id="ARBA00023010"/>
    </source>
</evidence>
<feature type="transmembrane region" description="Helical" evidence="12">
    <location>
        <begin position="442"/>
        <end position="460"/>
    </location>
</feature>
<evidence type="ECO:0000256" key="6">
    <source>
        <dbReference type="ARBA" id="ARBA00022824"/>
    </source>
</evidence>
<keyword evidence="6" id="KW-0256">Endoplasmic reticulum</keyword>
<dbReference type="PIRSF" id="PIRSF004557">
    <property type="entry name" value="SecY"/>
    <property type="match status" value="1"/>
</dbReference>
<dbReference type="GO" id="GO:0005789">
    <property type="term" value="C:endoplasmic reticulum membrane"/>
    <property type="evidence" value="ECO:0007669"/>
    <property type="project" value="UniProtKB-SubCell"/>
</dbReference>
<keyword evidence="7" id="KW-0653">Protein transport</keyword>
<accession>A0A8T0N753</accession>
<dbReference type="NCBIfam" id="NF006341">
    <property type="entry name" value="PRK08568.1-5"/>
    <property type="match status" value="1"/>
</dbReference>
<feature type="transmembrane region" description="Helical" evidence="12">
    <location>
        <begin position="286"/>
        <end position="305"/>
    </location>
</feature>
<evidence type="ECO:0000256" key="10">
    <source>
        <dbReference type="ARBA" id="ARBA00023136"/>
    </source>
</evidence>
<dbReference type="Gene3D" id="1.10.3370.10">
    <property type="entry name" value="SecY subunit domain"/>
    <property type="match status" value="1"/>
</dbReference>
<comment type="caution">
    <text evidence="14">The sequence shown here is derived from an EMBL/GenBank/DDBJ whole genome shotgun (WGS) entry which is preliminary data.</text>
</comment>
<feature type="domain" description="Translocon Sec61/SecY plug" evidence="13">
    <location>
        <begin position="42"/>
        <end position="76"/>
    </location>
</feature>
<dbReference type="PROSITE" id="PS00755">
    <property type="entry name" value="SECY_1"/>
    <property type="match status" value="1"/>
</dbReference>
<evidence type="ECO:0000256" key="2">
    <source>
        <dbReference type="ARBA" id="ARBA00004477"/>
    </source>
</evidence>
<feature type="transmembrane region" description="Helical" evidence="12">
    <location>
        <begin position="466"/>
        <end position="484"/>
    </location>
</feature>
<reference evidence="14" key="1">
    <citation type="submission" date="2020-05" db="EMBL/GenBank/DDBJ databases">
        <title>WGS assembly of Panicum virgatum.</title>
        <authorList>
            <person name="Lovell J.T."/>
            <person name="Jenkins J."/>
            <person name="Shu S."/>
            <person name="Juenger T.E."/>
            <person name="Schmutz J."/>
        </authorList>
    </citation>
    <scope>NUCLEOTIDE SEQUENCE</scope>
    <source>
        <strain evidence="14">AP13</strain>
    </source>
</reference>
<dbReference type="InterPro" id="IPR019561">
    <property type="entry name" value="Translocon_Sec61/SecY_plug_dom"/>
</dbReference>
<keyword evidence="9" id="KW-0811">Translocation</keyword>
<evidence type="ECO:0000313" key="15">
    <source>
        <dbReference type="Proteomes" id="UP000823388"/>
    </source>
</evidence>
<evidence type="ECO:0000256" key="8">
    <source>
        <dbReference type="ARBA" id="ARBA00022989"/>
    </source>
</evidence>
<dbReference type="AlphaFoldDB" id="A0A8T0N753"/>
<proteinExistence type="inferred from homology"/>
<organism evidence="14 15">
    <name type="scientific">Panicum virgatum</name>
    <name type="common">Blackwell switchgrass</name>
    <dbReference type="NCBI Taxonomy" id="38727"/>
    <lineage>
        <taxon>Eukaryota</taxon>
        <taxon>Viridiplantae</taxon>
        <taxon>Streptophyta</taxon>
        <taxon>Embryophyta</taxon>
        <taxon>Tracheophyta</taxon>
        <taxon>Spermatophyta</taxon>
        <taxon>Magnoliopsida</taxon>
        <taxon>Liliopsida</taxon>
        <taxon>Poales</taxon>
        <taxon>Poaceae</taxon>
        <taxon>PACMAD clade</taxon>
        <taxon>Panicoideae</taxon>
        <taxon>Panicodae</taxon>
        <taxon>Paniceae</taxon>
        <taxon>Panicinae</taxon>
        <taxon>Panicum</taxon>
        <taxon>Panicum sect. Hiantes</taxon>
    </lineage>
</organism>
<dbReference type="PANTHER" id="PTHR10906">
    <property type="entry name" value="SECY/SEC61-ALPHA FAMILY MEMBER"/>
    <property type="match status" value="1"/>
</dbReference>
<dbReference type="Pfam" id="PF10559">
    <property type="entry name" value="Plug_translocon"/>
    <property type="match status" value="1"/>
</dbReference>
<feature type="transmembrane region" description="Helical" evidence="12">
    <location>
        <begin position="149"/>
        <end position="168"/>
    </location>
</feature>
<dbReference type="InterPro" id="IPR030659">
    <property type="entry name" value="SecY_CS"/>
</dbReference>
<dbReference type="SUPFAM" id="SSF103491">
    <property type="entry name" value="Preprotein translocase SecY subunit"/>
    <property type="match status" value="1"/>
</dbReference>
<evidence type="ECO:0000259" key="13">
    <source>
        <dbReference type="Pfam" id="PF10559"/>
    </source>
</evidence>
<feature type="transmembrane region" description="Helical" evidence="12">
    <location>
        <begin position="387"/>
        <end position="406"/>
    </location>
</feature>
<dbReference type="InterPro" id="IPR023201">
    <property type="entry name" value="SecY_dom_sf"/>
</dbReference>
<feature type="transmembrane region" description="Helical" evidence="12">
    <location>
        <begin position="245"/>
        <end position="266"/>
    </location>
</feature>
<dbReference type="NCBIfam" id="TIGR00967">
    <property type="entry name" value="3a0501s007"/>
    <property type="match status" value="1"/>
</dbReference>
<evidence type="ECO:0000256" key="11">
    <source>
        <dbReference type="RuleBase" id="RU004349"/>
    </source>
</evidence>
<evidence type="ECO:0000256" key="3">
    <source>
        <dbReference type="ARBA" id="ARBA00005751"/>
    </source>
</evidence>
<evidence type="ECO:0000256" key="12">
    <source>
        <dbReference type="SAM" id="Phobius"/>
    </source>
</evidence>
<evidence type="ECO:0000256" key="4">
    <source>
        <dbReference type="ARBA" id="ARBA00022448"/>
    </source>
</evidence>
<comment type="similarity">
    <text evidence="3 11">Belongs to the SecY/SEC61-alpha family.</text>
</comment>
<name>A0A8T0N753_PANVG</name>
<keyword evidence="4" id="KW-0813">Transport</keyword>
<dbReference type="GO" id="GO:0009535">
    <property type="term" value="C:chloroplast thylakoid membrane"/>
    <property type="evidence" value="ECO:0007669"/>
    <property type="project" value="UniProtKB-SubCell"/>
</dbReference>
<keyword evidence="8 12" id="KW-1133">Transmembrane helix</keyword>
<dbReference type="FunFam" id="1.10.3370.10:FF:000002">
    <property type="entry name" value="Transport Sec61 subunit alpha isoform 2"/>
    <property type="match status" value="1"/>
</dbReference>
<feature type="transmembrane region" description="Helical" evidence="12">
    <location>
        <begin position="121"/>
        <end position="143"/>
    </location>
</feature>
<sequence>MAGGFRVLHLVRPFLAFLPEVQSADRKIPFREKVIYTVISLFIFLVCSQLPLYGIHSTTGADPFYWMRVILASNRGTVMELGITPIVTSGMVMQLLVGSKIIEVDNSVREDRALLNGAQKLLGILIAIGEAVAYVLSGMYGSVSQLGTGNAILIILQLFFAGIIVICLDELLQKGYGLGSGISLFIATNICENIIWKAFSPTTINSGRGAEFEGAVIALFHLLITRTDKVRALREAFYRQNLPNVTNLLATVLVFLIVIYFQGFRVVLPVRSKNARGQQGSYPIKLFYTSNMPIILHSALITNLYFISQVRTSIPVLLYNCYMNVEGLKILLLQLLYRKYSGNFLVNLLGKWKESEYSGHSVPVGGLAYYVTAPSSLADVLANPFHALFYVVFMLSACALFSKTWIEVSGSSAKDVAKQLKEQQMVMPGHRESNLQKELNRYIPTAAAFGGVCIGALTVLADFMGAIGSGTGILLAVTIIYQYFETFEKERATELGFFGF</sequence>
<evidence type="ECO:0000313" key="14">
    <source>
        <dbReference type="EMBL" id="KAG2545671.1"/>
    </source>
</evidence>
<gene>
    <name evidence="14" type="ORF">PVAP13_9KG224405</name>
</gene>
<dbReference type="InterPro" id="IPR002208">
    <property type="entry name" value="SecY/SEC61-alpha"/>
</dbReference>
<dbReference type="Pfam" id="PF00344">
    <property type="entry name" value="SecY"/>
    <property type="match status" value="1"/>
</dbReference>
<evidence type="ECO:0000256" key="5">
    <source>
        <dbReference type="ARBA" id="ARBA00022692"/>
    </source>
</evidence>
<feature type="transmembrane region" description="Helical" evidence="12">
    <location>
        <begin position="33"/>
        <end position="55"/>
    </location>
</feature>
<dbReference type="GO" id="GO:0015031">
    <property type="term" value="P:protein transport"/>
    <property type="evidence" value="ECO:0007669"/>
    <property type="project" value="UniProtKB-KW"/>
</dbReference>